<dbReference type="STRING" id="586239.AD943_02590"/>
<dbReference type="InterPro" id="IPR005814">
    <property type="entry name" value="Aminotrans_3"/>
</dbReference>
<gene>
    <name evidence="7" type="ORF">GRO01_20460</name>
</gene>
<evidence type="ECO:0000256" key="4">
    <source>
        <dbReference type="ARBA" id="ARBA00022679"/>
    </source>
</evidence>
<dbReference type="PANTHER" id="PTHR42684">
    <property type="entry name" value="ADENOSYLMETHIONINE-8-AMINO-7-OXONONANOATE AMINOTRANSFERASE"/>
    <property type="match status" value="1"/>
</dbReference>
<dbReference type="Proteomes" id="UP000320772">
    <property type="component" value="Unassembled WGS sequence"/>
</dbReference>
<comment type="cofactor">
    <cofactor evidence="1">
        <name>pyridoxal 5'-phosphate</name>
        <dbReference type="ChEBI" id="CHEBI:597326"/>
    </cofactor>
</comment>
<evidence type="ECO:0000256" key="3">
    <source>
        <dbReference type="ARBA" id="ARBA00022576"/>
    </source>
</evidence>
<comment type="similarity">
    <text evidence="2 6">Belongs to the class-III pyridoxal-phosphate-dependent aminotransferase family.</text>
</comment>
<dbReference type="GO" id="GO:0004015">
    <property type="term" value="F:adenosylmethionine-8-amino-7-oxononanoate transaminase activity"/>
    <property type="evidence" value="ECO:0007669"/>
    <property type="project" value="TreeGrafter"/>
</dbReference>
<keyword evidence="3 7" id="KW-0032">Aminotransferase</keyword>
<organism evidence="7 8">
    <name type="scientific">Gluconobacter roseus NBRC 3990</name>
    <dbReference type="NCBI Taxonomy" id="1307950"/>
    <lineage>
        <taxon>Bacteria</taxon>
        <taxon>Pseudomonadati</taxon>
        <taxon>Pseudomonadota</taxon>
        <taxon>Alphaproteobacteria</taxon>
        <taxon>Acetobacterales</taxon>
        <taxon>Acetobacteraceae</taxon>
        <taxon>Gluconobacter</taxon>
    </lineage>
</organism>
<dbReference type="PROSITE" id="PS00600">
    <property type="entry name" value="AA_TRANSFER_CLASS_3"/>
    <property type="match status" value="1"/>
</dbReference>
<keyword evidence="8" id="KW-1185">Reference proteome</keyword>
<comment type="caution">
    <text evidence="7">The sequence shown here is derived from an EMBL/GenBank/DDBJ whole genome shotgun (WGS) entry which is preliminary data.</text>
</comment>
<keyword evidence="4" id="KW-0808">Transferase</keyword>
<dbReference type="InterPro" id="IPR049704">
    <property type="entry name" value="Aminotrans_3_PPA_site"/>
</dbReference>
<evidence type="ECO:0000256" key="6">
    <source>
        <dbReference type="RuleBase" id="RU003560"/>
    </source>
</evidence>
<proteinExistence type="inferred from homology"/>
<evidence type="ECO:0000313" key="7">
    <source>
        <dbReference type="EMBL" id="GEB04470.1"/>
    </source>
</evidence>
<dbReference type="Gene3D" id="3.40.640.10">
    <property type="entry name" value="Type I PLP-dependent aspartate aminotransferase-like (Major domain)"/>
    <property type="match status" value="1"/>
</dbReference>
<dbReference type="EMBL" id="BJLY01000004">
    <property type="protein sequence ID" value="GEB04470.1"/>
    <property type="molecule type" value="Genomic_DNA"/>
</dbReference>
<dbReference type="InterPro" id="IPR015421">
    <property type="entry name" value="PyrdxlP-dep_Trfase_major"/>
</dbReference>
<dbReference type="Pfam" id="PF00202">
    <property type="entry name" value="Aminotran_3"/>
    <property type="match status" value="1"/>
</dbReference>
<name>A0A4Y3M5E3_9PROT</name>
<reference evidence="7 8" key="1">
    <citation type="submission" date="2019-06" db="EMBL/GenBank/DDBJ databases">
        <title>Whole genome shotgun sequence of Gluconobacter roseus NBRC 3990.</title>
        <authorList>
            <person name="Hosoyama A."/>
            <person name="Uohara A."/>
            <person name="Ohji S."/>
            <person name="Ichikawa N."/>
        </authorList>
    </citation>
    <scope>NUCLEOTIDE SEQUENCE [LARGE SCALE GENOMIC DNA]</scope>
    <source>
        <strain evidence="7 8">NBRC 3990</strain>
    </source>
</reference>
<evidence type="ECO:0000256" key="2">
    <source>
        <dbReference type="ARBA" id="ARBA00008954"/>
    </source>
</evidence>
<evidence type="ECO:0000256" key="1">
    <source>
        <dbReference type="ARBA" id="ARBA00001933"/>
    </source>
</evidence>
<dbReference type="PANTHER" id="PTHR42684:SF1">
    <property type="entry name" value="BETA-ALANINE--PYRUVATE AMINOTRANSFERASE"/>
    <property type="match status" value="1"/>
</dbReference>
<dbReference type="FunFam" id="3.40.640.10:FF:000014">
    <property type="entry name" value="Adenosylmethionine-8-amino-7-oxononanoate aminotransferase, probable"/>
    <property type="match status" value="1"/>
</dbReference>
<dbReference type="Gene3D" id="3.90.1150.10">
    <property type="entry name" value="Aspartate Aminotransferase, domain 1"/>
    <property type="match status" value="1"/>
</dbReference>
<dbReference type="InterPro" id="IPR015424">
    <property type="entry name" value="PyrdxlP-dep_Trfase"/>
</dbReference>
<sequence>MSKLTNGFDCVETIRKGTYWMPFTANRRVRADPQARLLTSAKGPYYYTPDGTELFDTLSGLWCSPLGHAHPRIVEALKTQAETLDYAPPFQLTNPQTVHLAERIAGLAPDGMDHVFFANSGSEAVDTALKIALGYHRLRQEGQRFRMIGRERGYHGVGFGGMSVGGIVPNRKMFASGMMPGVDHLRHTYNPEHMAFSRGQPEWGADHAEDLERLVGLHDASTIAALIVEPVQGSTGVIVPPVGYLRRLREICTKHGILLIFDEVITGFGRMGENFAAQRFDVTPDMITFAKAVTNGIVPMGGVIVTDEIYNTFMTGPENAIEFAHGYTYSGHPMATAVAHAVLDVMEEECLFARVRALEPVLEEAVHGLRDLPAVRDIRNMGLTAGVDLVPAEGAPGARGLAIFERGLREGLLLRCTGDTISFGPPFISTPEQLRGMIDGVRRLIQSVS</sequence>
<dbReference type="GO" id="GO:0009102">
    <property type="term" value="P:biotin biosynthetic process"/>
    <property type="evidence" value="ECO:0007669"/>
    <property type="project" value="TreeGrafter"/>
</dbReference>
<accession>A0A4Y3M5E3</accession>
<dbReference type="SUPFAM" id="SSF53383">
    <property type="entry name" value="PLP-dependent transferases"/>
    <property type="match status" value="1"/>
</dbReference>
<keyword evidence="5 6" id="KW-0663">Pyridoxal phosphate</keyword>
<dbReference type="InterPro" id="IPR015422">
    <property type="entry name" value="PyrdxlP-dep_Trfase_small"/>
</dbReference>
<dbReference type="AlphaFoldDB" id="A0A4Y3M5E3"/>
<dbReference type="PIRSF" id="PIRSF000521">
    <property type="entry name" value="Transaminase_4ab_Lys_Orn"/>
    <property type="match status" value="1"/>
</dbReference>
<dbReference type="GO" id="GO:0030170">
    <property type="term" value="F:pyridoxal phosphate binding"/>
    <property type="evidence" value="ECO:0007669"/>
    <property type="project" value="InterPro"/>
</dbReference>
<evidence type="ECO:0000313" key="8">
    <source>
        <dbReference type="Proteomes" id="UP000320772"/>
    </source>
</evidence>
<protein>
    <submittedName>
        <fullName evidence="7">Aspartate aminotransferase family protein</fullName>
    </submittedName>
</protein>
<dbReference type="CDD" id="cd00610">
    <property type="entry name" value="OAT_like"/>
    <property type="match status" value="1"/>
</dbReference>
<evidence type="ECO:0000256" key="5">
    <source>
        <dbReference type="ARBA" id="ARBA00022898"/>
    </source>
</evidence>